<keyword evidence="2" id="KW-1133">Transmembrane helix</keyword>
<feature type="region of interest" description="Disordered" evidence="1">
    <location>
        <begin position="227"/>
        <end position="272"/>
    </location>
</feature>
<feature type="region of interest" description="Disordered" evidence="1">
    <location>
        <begin position="1"/>
        <end position="35"/>
    </location>
</feature>
<feature type="region of interest" description="Disordered" evidence="1">
    <location>
        <begin position="289"/>
        <end position="401"/>
    </location>
</feature>
<dbReference type="EMBL" id="JAPEUV010000040">
    <property type="protein sequence ID" value="KAJ4337318.1"/>
    <property type="molecule type" value="Genomic_DNA"/>
</dbReference>
<name>A0A9W9C060_9PLEO</name>
<evidence type="ECO:0000313" key="4">
    <source>
        <dbReference type="Proteomes" id="UP001140562"/>
    </source>
</evidence>
<feature type="compositionally biased region" description="Low complexity" evidence="1">
    <location>
        <begin position="326"/>
        <end position="335"/>
    </location>
</feature>
<reference evidence="3" key="1">
    <citation type="submission" date="2022-10" db="EMBL/GenBank/DDBJ databases">
        <title>Tapping the CABI collections for fungal endophytes: first genome assemblies for Collariella, Neodidymelliopsis, Ascochyta clinopodiicola, Didymella pomorum, Didymosphaeria variabile, Neocosmospora piperis and Neocucurbitaria cava.</title>
        <authorList>
            <person name="Hill R."/>
        </authorList>
    </citation>
    <scope>NUCLEOTIDE SEQUENCE</scope>
    <source>
        <strain evidence="3">IMI 360193</strain>
    </source>
</reference>
<comment type="caution">
    <text evidence="3">The sequence shown here is derived from an EMBL/GenBank/DDBJ whole genome shotgun (WGS) entry which is preliminary data.</text>
</comment>
<accession>A0A9W9C060</accession>
<keyword evidence="4" id="KW-1185">Reference proteome</keyword>
<evidence type="ECO:0000256" key="2">
    <source>
        <dbReference type="SAM" id="Phobius"/>
    </source>
</evidence>
<organism evidence="3 4">
    <name type="scientific">Didymella glomerata</name>
    <dbReference type="NCBI Taxonomy" id="749621"/>
    <lineage>
        <taxon>Eukaryota</taxon>
        <taxon>Fungi</taxon>
        <taxon>Dikarya</taxon>
        <taxon>Ascomycota</taxon>
        <taxon>Pezizomycotina</taxon>
        <taxon>Dothideomycetes</taxon>
        <taxon>Pleosporomycetidae</taxon>
        <taxon>Pleosporales</taxon>
        <taxon>Pleosporineae</taxon>
        <taxon>Didymellaceae</taxon>
        <taxon>Didymella</taxon>
    </lineage>
</organism>
<dbReference type="OrthoDB" id="3935400at2759"/>
<feature type="compositionally biased region" description="Low complexity" evidence="1">
    <location>
        <begin position="137"/>
        <end position="151"/>
    </location>
</feature>
<evidence type="ECO:0000313" key="3">
    <source>
        <dbReference type="EMBL" id="KAJ4337318.1"/>
    </source>
</evidence>
<gene>
    <name evidence="3" type="ORF">N0V87_004819</name>
</gene>
<feature type="compositionally biased region" description="Pro residues" evidence="1">
    <location>
        <begin position="316"/>
        <end position="325"/>
    </location>
</feature>
<evidence type="ECO:0008006" key="5">
    <source>
        <dbReference type="Google" id="ProtNLM"/>
    </source>
</evidence>
<proteinExistence type="predicted"/>
<protein>
    <recommendedName>
        <fullName evidence="5">Transmembrane protein</fullName>
    </recommendedName>
</protein>
<dbReference type="Proteomes" id="UP001140562">
    <property type="component" value="Unassembled WGS sequence"/>
</dbReference>
<dbReference type="AlphaFoldDB" id="A0A9W9C060"/>
<feature type="compositionally biased region" description="Basic and acidic residues" evidence="1">
    <location>
        <begin position="302"/>
        <end position="314"/>
    </location>
</feature>
<evidence type="ECO:0000256" key="1">
    <source>
        <dbReference type="SAM" id="MobiDB-lite"/>
    </source>
</evidence>
<keyword evidence="2" id="KW-0472">Membrane</keyword>
<feature type="compositionally biased region" description="Polar residues" evidence="1">
    <location>
        <begin position="118"/>
        <end position="136"/>
    </location>
</feature>
<feature type="region of interest" description="Disordered" evidence="1">
    <location>
        <begin position="60"/>
        <end position="169"/>
    </location>
</feature>
<keyword evidence="2" id="KW-0812">Transmembrane</keyword>
<feature type="compositionally biased region" description="Polar residues" evidence="1">
    <location>
        <begin position="73"/>
        <end position="82"/>
    </location>
</feature>
<sequence>MARNKIGRNGDDYWKTRSKYYPTPSSTDTDDEDEIHKTATAASYLEATIVPHLEVTPPVPAPIPITTSSIMSGQDNQPSRTNYGPPWVQGPSPSASRTGDYDEGPPYGPPSGYGPPSTWTTSYSKSKAYSDQNGLGSTPTPTPTQIQSESSPPKPTNDDSGLVNHGADNGSNKTPMYAAAGAAPVVVIVVGFLIFFCLRKRRRQRQAAAVSGHFEEMKMQHKPVERPYVAPITPPSPPPQAALPPYSPSTPSSSHPPTASSSQPVILGPIPSGTNGAYLTGMDTSDLVSMRSGGVSRQGTVVDRDPFADGRSLEEAPPPYRPSSLPPASLASTSRNSSVRIAAPPHMTSRTQLIERSPFDDPEDDEVSDISGPTPGRETDAMSDVSELSYQIDPVVGRSPF</sequence>
<feature type="compositionally biased region" description="Low complexity" evidence="1">
    <location>
        <begin position="249"/>
        <end position="264"/>
    </location>
</feature>
<feature type="transmembrane region" description="Helical" evidence="2">
    <location>
        <begin position="176"/>
        <end position="198"/>
    </location>
</feature>
<feature type="compositionally biased region" description="Pro residues" evidence="1">
    <location>
        <begin position="232"/>
        <end position="248"/>
    </location>
</feature>